<dbReference type="STRING" id="1122142.SAMN02910414_00610"/>
<name>A0A1H3GPW1_9FIRM</name>
<sequence>MNNFTIRKPKSTRKFSNYGISSIVTILTIMCVLSFTILTYITSKYDYQLSYKITKKNSDYYKARCLANEELEKIDDVLFKCYSNCNSESEYYTNAFNELQKFSGQFYTNLKNKLTIQSSAGTSFYFEFSTKISKSRKLETIIYIKYPFNSNDVFFQIKGWNEKVEINEPIDDTLNVYTGD</sequence>
<dbReference type="OrthoDB" id="9847179at2"/>
<proteinExistence type="predicted"/>
<keyword evidence="1" id="KW-1133">Transmembrane helix</keyword>
<feature type="transmembrane region" description="Helical" evidence="1">
    <location>
        <begin position="20"/>
        <end position="42"/>
    </location>
</feature>
<keyword evidence="3" id="KW-1185">Reference proteome</keyword>
<dbReference type="EMBL" id="FNPG01000007">
    <property type="protein sequence ID" value="SDY05353.1"/>
    <property type="molecule type" value="Genomic_DNA"/>
</dbReference>
<gene>
    <name evidence="2" type="ORF">SAMN02910414_00610</name>
</gene>
<evidence type="ECO:0000313" key="2">
    <source>
        <dbReference type="EMBL" id="SDY05353.1"/>
    </source>
</evidence>
<keyword evidence="1" id="KW-0812">Transmembrane</keyword>
<accession>A0A1H3GPW1</accession>
<dbReference type="Proteomes" id="UP000183918">
    <property type="component" value="Unassembled WGS sequence"/>
</dbReference>
<evidence type="ECO:0000256" key="1">
    <source>
        <dbReference type="SAM" id="Phobius"/>
    </source>
</evidence>
<keyword evidence="1" id="KW-0472">Membrane</keyword>
<reference evidence="2 3" key="1">
    <citation type="submission" date="2016-10" db="EMBL/GenBank/DDBJ databases">
        <authorList>
            <person name="de Groot N.N."/>
        </authorList>
    </citation>
    <scope>NUCLEOTIDE SEQUENCE [LARGE SCALE GENOMIC DNA]</scope>
    <source>
        <strain evidence="2 3">DSM 14045</strain>
    </source>
</reference>
<evidence type="ECO:0000313" key="3">
    <source>
        <dbReference type="Proteomes" id="UP000183918"/>
    </source>
</evidence>
<dbReference type="RefSeq" id="WP_074716071.1">
    <property type="nucleotide sequence ID" value="NZ_FNPG01000007.1"/>
</dbReference>
<dbReference type="AlphaFoldDB" id="A0A1H3GPW1"/>
<protein>
    <submittedName>
        <fullName evidence="2">Uncharacterized protein</fullName>
    </submittedName>
</protein>
<organism evidence="2 3">
    <name type="scientific">Lachnobacterium bovis DSM 14045</name>
    <dbReference type="NCBI Taxonomy" id="1122142"/>
    <lineage>
        <taxon>Bacteria</taxon>
        <taxon>Bacillati</taxon>
        <taxon>Bacillota</taxon>
        <taxon>Clostridia</taxon>
        <taxon>Lachnospirales</taxon>
        <taxon>Lachnospiraceae</taxon>
        <taxon>Lachnobacterium</taxon>
    </lineage>
</organism>